<dbReference type="RefSeq" id="WP_237468399.1">
    <property type="nucleotide sequence ID" value="NZ_CAKLDI010000002.1"/>
</dbReference>
<feature type="chain" id="PRO_5047433619" description="Excinuclease" evidence="1">
    <location>
        <begin position="22"/>
        <end position="155"/>
    </location>
</feature>
<dbReference type="EMBL" id="CAKLDI010000002">
    <property type="protein sequence ID" value="CAH0535496.1"/>
    <property type="molecule type" value="Genomic_DNA"/>
</dbReference>
<evidence type="ECO:0000313" key="3">
    <source>
        <dbReference type="Proteomes" id="UP000838672"/>
    </source>
</evidence>
<evidence type="ECO:0000313" key="2">
    <source>
        <dbReference type="EMBL" id="CAH0535496.1"/>
    </source>
</evidence>
<comment type="caution">
    <text evidence="2">The sequence shown here is derived from an EMBL/GenBank/DDBJ whole genome shotgun (WGS) entry which is preliminary data.</text>
</comment>
<protein>
    <recommendedName>
        <fullName evidence="4">Excinuclease</fullName>
    </recommendedName>
</protein>
<evidence type="ECO:0008006" key="4">
    <source>
        <dbReference type="Google" id="ProtNLM"/>
    </source>
</evidence>
<accession>A0ABM8ZXJ9</accession>
<dbReference type="Proteomes" id="UP000838672">
    <property type="component" value="Unassembled WGS sequence"/>
</dbReference>
<sequence length="155" mass="16338">MKKIGLLLLSILALSAGQAQARDDIGDYAIAPAMSSQDAKEKLGTDVAFYFGDQPHGTVIKSFVNVKTNKKTSSVFKSDEEACNWVFLSAMIALKNTAIEQGGNAVINIQSNYKDHLTSSSETFQCGAGAMLAGVALKGTVVLLAPDGPKPVESK</sequence>
<name>A0ABM8ZXJ9_9VIBR</name>
<reference evidence="2" key="1">
    <citation type="submission" date="2021-11" db="EMBL/GenBank/DDBJ databases">
        <authorList>
            <person name="Rodrigo-Torres L."/>
            <person name="Arahal R. D."/>
            <person name="Lucena T."/>
        </authorList>
    </citation>
    <scope>NUCLEOTIDE SEQUENCE</scope>
    <source>
        <strain evidence="2">CECT 7929</strain>
    </source>
</reference>
<keyword evidence="3" id="KW-1185">Reference proteome</keyword>
<evidence type="ECO:0000256" key="1">
    <source>
        <dbReference type="SAM" id="SignalP"/>
    </source>
</evidence>
<feature type="signal peptide" evidence="1">
    <location>
        <begin position="1"/>
        <end position="21"/>
    </location>
</feature>
<proteinExistence type="predicted"/>
<keyword evidence="1" id="KW-0732">Signal</keyword>
<organism evidence="2 3">
    <name type="scientific">Vibrio stylophorae</name>
    <dbReference type="NCBI Taxonomy" id="659351"/>
    <lineage>
        <taxon>Bacteria</taxon>
        <taxon>Pseudomonadati</taxon>
        <taxon>Pseudomonadota</taxon>
        <taxon>Gammaproteobacteria</taxon>
        <taxon>Vibrionales</taxon>
        <taxon>Vibrionaceae</taxon>
        <taxon>Vibrio</taxon>
    </lineage>
</organism>
<gene>
    <name evidence="2" type="ORF">VST7929_03066</name>
</gene>